<organism evidence="2 3">
    <name type="scientific">Hyphomicrobium sulfonivorans</name>
    <dbReference type="NCBI Taxonomy" id="121290"/>
    <lineage>
        <taxon>Bacteria</taxon>
        <taxon>Pseudomonadati</taxon>
        <taxon>Pseudomonadota</taxon>
        <taxon>Alphaproteobacteria</taxon>
        <taxon>Hyphomicrobiales</taxon>
        <taxon>Hyphomicrobiaceae</taxon>
        <taxon>Hyphomicrobium</taxon>
    </lineage>
</organism>
<dbReference type="RefSeq" id="WP_157066897.1">
    <property type="nucleotide sequence ID" value="NZ_LMTR01000096.1"/>
</dbReference>
<dbReference type="Pfam" id="PF20245">
    <property type="entry name" value="DUF6600"/>
    <property type="match status" value="1"/>
</dbReference>
<reference evidence="2 3" key="1">
    <citation type="submission" date="2015-10" db="EMBL/GenBank/DDBJ databases">
        <title>Transcriptomic analysis of a linuron degrading triple-species bacterial consortium.</title>
        <authorList>
            <person name="Albers P."/>
        </authorList>
    </citation>
    <scope>NUCLEOTIDE SEQUENCE [LARGE SCALE GENOMIC DNA]</scope>
    <source>
        <strain evidence="2 3">WDL6</strain>
    </source>
</reference>
<keyword evidence="1" id="KW-0732">Signal</keyword>
<protein>
    <submittedName>
        <fullName evidence="2">Uncharacterized protein</fullName>
    </submittedName>
</protein>
<gene>
    <name evidence="2" type="ORF">APY04_3546</name>
</gene>
<dbReference type="AlphaFoldDB" id="A0A109B875"/>
<sequence length="331" mass="37501">MRSMLFAAFVGAIAWMTPVAHTWPPSLFDTSMAANREKHRDEFRYFFNGLKPHGQWTRHPRYGWIWMPSVSDRWRPYTVGRWVHTSQHGWIWDSYEAFGAIVYHYGWWDRDLRGHWFWVPGFTWAPAWVVWKLGATHIGWAPMPPGRVWGRSWRIALSPDWAPQHDPKPYEWCFVDAHRIAYPSVLQVVLPVEENTTHVDGSATMQSITVVNRTIFNRGIDLADLERRYGVRVDDADTNPSSALAGQDLKIMQPFGREAPPDDVVLVGPNDAIPASGIDADNATEAIAAQGRYPPSDRLLLGDDALVPHDHALHGGKEDLVAPTGNVGPSR</sequence>
<comment type="caution">
    <text evidence="2">The sequence shown here is derived from an EMBL/GenBank/DDBJ whole genome shotgun (WGS) entry which is preliminary data.</text>
</comment>
<dbReference type="EMBL" id="LMTR01000096">
    <property type="protein sequence ID" value="KWT64009.1"/>
    <property type="molecule type" value="Genomic_DNA"/>
</dbReference>
<feature type="signal peptide" evidence="1">
    <location>
        <begin position="1"/>
        <end position="22"/>
    </location>
</feature>
<dbReference type="InterPro" id="IPR046535">
    <property type="entry name" value="DUF6600"/>
</dbReference>
<evidence type="ECO:0000313" key="3">
    <source>
        <dbReference type="Proteomes" id="UP000059074"/>
    </source>
</evidence>
<dbReference type="PATRIC" id="fig|121290.4.peg.2255"/>
<dbReference type="Proteomes" id="UP000059074">
    <property type="component" value="Unassembled WGS sequence"/>
</dbReference>
<accession>A0A109B875</accession>
<proteinExistence type="predicted"/>
<name>A0A109B875_HYPSL</name>
<feature type="chain" id="PRO_5007132438" evidence="1">
    <location>
        <begin position="23"/>
        <end position="331"/>
    </location>
</feature>
<evidence type="ECO:0000313" key="2">
    <source>
        <dbReference type="EMBL" id="KWT64009.1"/>
    </source>
</evidence>
<dbReference type="STRING" id="121290.APY04_3546"/>
<evidence type="ECO:0000256" key="1">
    <source>
        <dbReference type="SAM" id="SignalP"/>
    </source>
</evidence>
<keyword evidence="3" id="KW-1185">Reference proteome</keyword>
<dbReference type="OrthoDB" id="5485224at2"/>